<dbReference type="SUPFAM" id="SSF52540">
    <property type="entry name" value="P-loop containing nucleoside triphosphate hydrolases"/>
    <property type="match status" value="1"/>
</dbReference>
<evidence type="ECO:0000256" key="3">
    <source>
        <dbReference type="ARBA" id="ARBA00022840"/>
    </source>
</evidence>
<dbReference type="SMART" id="SM00382">
    <property type="entry name" value="AAA"/>
    <property type="match status" value="1"/>
</dbReference>
<dbReference type="InterPro" id="IPR051782">
    <property type="entry name" value="ABC_Transporter_VariousFunc"/>
</dbReference>
<keyword evidence="1" id="KW-0813">Transport</keyword>
<dbReference type="PANTHER" id="PTHR42939">
    <property type="entry name" value="ABC TRANSPORTER ATP-BINDING PROTEIN ALBC-RELATED"/>
    <property type="match status" value="1"/>
</dbReference>
<protein>
    <submittedName>
        <fullName evidence="5">ABC-2 type transport system ATP-binding protein</fullName>
    </submittedName>
</protein>
<dbReference type="AlphaFoldDB" id="A0A4R3SUV5"/>
<evidence type="ECO:0000313" key="5">
    <source>
        <dbReference type="EMBL" id="TCU52259.1"/>
    </source>
</evidence>
<name>A0A4R3SUV5_9FIRM</name>
<organism evidence="5 6">
    <name type="scientific">Longicatena caecimuris</name>
    <dbReference type="NCBI Taxonomy" id="1796635"/>
    <lineage>
        <taxon>Bacteria</taxon>
        <taxon>Bacillati</taxon>
        <taxon>Bacillota</taxon>
        <taxon>Erysipelotrichia</taxon>
        <taxon>Erysipelotrichales</taxon>
        <taxon>Erysipelotrichaceae</taxon>
        <taxon>Longicatena</taxon>
    </lineage>
</organism>
<evidence type="ECO:0000256" key="2">
    <source>
        <dbReference type="ARBA" id="ARBA00022741"/>
    </source>
</evidence>
<proteinExistence type="predicted"/>
<dbReference type="CDD" id="cd03230">
    <property type="entry name" value="ABC_DR_subfamily_A"/>
    <property type="match status" value="1"/>
</dbReference>
<evidence type="ECO:0000259" key="4">
    <source>
        <dbReference type="PROSITE" id="PS50893"/>
    </source>
</evidence>
<dbReference type="Proteomes" id="UP000295773">
    <property type="component" value="Unassembled WGS sequence"/>
</dbReference>
<dbReference type="Gene3D" id="3.40.50.300">
    <property type="entry name" value="P-loop containing nucleotide triphosphate hydrolases"/>
    <property type="match status" value="1"/>
</dbReference>
<dbReference type="GO" id="GO:0016887">
    <property type="term" value="F:ATP hydrolysis activity"/>
    <property type="evidence" value="ECO:0007669"/>
    <property type="project" value="InterPro"/>
</dbReference>
<dbReference type="InterPro" id="IPR003439">
    <property type="entry name" value="ABC_transporter-like_ATP-bd"/>
</dbReference>
<dbReference type="GO" id="GO:0005524">
    <property type="term" value="F:ATP binding"/>
    <property type="evidence" value="ECO:0007669"/>
    <property type="project" value="UniProtKB-KW"/>
</dbReference>
<keyword evidence="2" id="KW-0547">Nucleotide-binding</keyword>
<dbReference type="InterPro" id="IPR003593">
    <property type="entry name" value="AAA+_ATPase"/>
</dbReference>
<sequence>MEHILSMQHVTKNYGRFCLQDITLALPKGCIMGLIGENGAGKTTLLKAILGMIHVDEGQVEIFHSSLSEDERNIKEKIGTVFSEASFPENMTPQQMDKVLSSIYQQWDTTAFHNYLKEFRLPLDKSNKQFSRGMKMKLQIAIALSHQAQLLLLDEATSGLDPVAREEILDILLDFIQDEEHAVLISSHITSDIEKCCDYVTFLHEGKMLLSTEKDALLDTYGIWHCTKEELMKLDHHDYLAYRVNAFAVDVLVKDRQRVMLQHPNAVMDPASLEDILVFMVKGEK</sequence>
<dbReference type="InterPro" id="IPR027417">
    <property type="entry name" value="P-loop_NTPase"/>
</dbReference>
<dbReference type="PROSITE" id="PS50893">
    <property type="entry name" value="ABC_TRANSPORTER_2"/>
    <property type="match status" value="1"/>
</dbReference>
<reference evidence="5 6" key="1">
    <citation type="submission" date="2019-03" db="EMBL/GenBank/DDBJ databases">
        <title>Genomic Encyclopedia of Type Strains, Phase IV (KMG-IV): sequencing the most valuable type-strain genomes for metagenomic binning, comparative biology and taxonomic classification.</title>
        <authorList>
            <person name="Goeker M."/>
        </authorList>
    </citation>
    <scope>NUCLEOTIDE SEQUENCE [LARGE SCALE GENOMIC DNA]</scope>
    <source>
        <strain evidence="5 6">DSM 29481</strain>
    </source>
</reference>
<dbReference type="RefSeq" id="WP_132225827.1">
    <property type="nucleotide sequence ID" value="NZ_JANKBG010000037.1"/>
</dbReference>
<comment type="caution">
    <text evidence="5">The sequence shown here is derived from an EMBL/GenBank/DDBJ whole genome shotgun (WGS) entry which is preliminary data.</text>
</comment>
<evidence type="ECO:0000313" key="6">
    <source>
        <dbReference type="Proteomes" id="UP000295773"/>
    </source>
</evidence>
<feature type="domain" description="ABC transporter" evidence="4">
    <location>
        <begin position="2"/>
        <end position="230"/>
    </location>
</feature>
<keyword evidence="3 5" id="KW-0067">ATP-binding</keyword>
<dbReference type="EMBL" id="SMBP01000036">
    <property type="protein sequence ID" value="TCU52259.1"/>
    <property type="molecule type" value="Genomic_DNA"/>
</dbReference>
<dbReference type="Pfam" id="PF00005">
    <property type="entry name" value="ABC_tran"/>
    <property type="match status" value="1"/>
</dbReference>
<evidence type="ECO:0000256" key="1">
    <source>
        <dbReference type="ARBA" id="ARBA00022448"/>
    </source>
</evidence>
<accession>A0A4R3SUV5</accession>
<keyword evidence="6" id="KW-1185">Reference proteome</keyword>
<dbReference type="PANTHER" id="PTHR42939:SF3">
    <property type="entry name" value="ABC TRANSPORTER ATP-BINDING COMPONENT"/>
    <property type="match status" value="1"/>
</dbReference>
<gene>
    <name evidence="5" type="ORF">EDD61_1363</name>
</gene>